<dbReference type="Proteomes" id="UP001161276">
    <property type="component" value="Unassembled WGS sequence"/>
</dbReference>
<gene>
    <name evidence="2" type="ORF">N5K24_01290</name>
</gene>
<evidence type="ECO:0000256" key="1">
    <source>
        <dbReference type="SAM" id="Phobius"/>
    </source>
</evidence>
<dbReference type="EMBL" id="JAOCKG010000001">
    <property type="protein sequence ID" value="MDH2049014.1"/>
    <property type="molecule type" value="Genomic_DNA"/>
</dbReference>
<reference evidence="2" key="1">
    <citation type="submission" date="2022-09" db="EMBL/GenBank/DDBJ databases">
        <title>Intensive care unit water sources are persistently colonized with multi-drug resistant bacteria and are the site of extensive horizontal gene transfer of antibiotic resistance genes.</title>
        <authorList>
            <person name="Diorio-Toth L."/>
        </authorList>
    </citation>
    <scope>NUCLEOTIDE SEQUENCE</scope>
    <source>
        <strain evidence="2">GD03676</strain>
    </source>
</reference>
<accession>A0AA42W8D2</accession>
<feature type="transmembrane region" description="Helical" evidence="1">
    <location>
        <begin position="50"/>
        <end position="71"/>
    </location>
</feature>
<name>A0AA42W8D2_9BURK</name>
<keyword evidence="1" id="KW-0812">Transmembrane</keyword>
<dbReference type="RefSeq" id="WP_280025498.1">
    <property type="nucleotide sequence ID" value="NZ_JAOCKG010000001.1"/>
</dbReference>
<protein>
    <submittedName>
        <fullName evidence="2">LapA family protein</fullName>
    </submittedName>
</protein>
<comment type="caution">
    <text evidence="2">The sequence shown here is derived from an EMBL/GenBank/DDBJ whole genome shotgun (WGS) entry which is preliminary data.</text>
</comment>
<keyword evidence="1" id="KW-0472">Membrane</keyword>
<feature type="transmembrane region" description="Helical" evidence="1">
    <location>
        <begin position="12"/>
        <end position="38"/>
    </location>
</feature>
<sequence>MIPIALPSASFYLLLTVSFFAGVLLFGWLLALASSAGMRRAVRVHWKKSAVLFVLLAVLFSYYAWFQAIIWQVEHESERQEAARNVTLAQATTVGGTDMPAGTRLKLQDEGQLETYLEAEFPQPVPVYGIQATQVRRFLGTDYDDDTYALIARYPRTVILRGSGDQAVQGWQCDATQDIEFDSERDGAMKALNQCQLGRGNHVGDMEIAPGSILYGSEGTVYVDGFKDPDRWRIEVKDPVAVKAFGLMLSNPRIYLDADRRLLRVSDTELACGVPWGDFRHAAGTQVKTVRRVQGAGREPFPGVIVFSPSNGQPAKRDGHDDVSKGMSVMQGLDGSFAGIVKNEEVGVFEFATFVVGDEEPEAPVRARCPAPAATGPR</sequence>
<keyword evidence="1" id="KW-1133">Transmembrane helix</keyword>
<evidence type="ECO:0000313" key="3">
    <source>
        <dbReference type="Proteomes" id="UP001161276"/>
    </source>
</evidence>
<evidence type="ECO:0000313" key="2">
    <source>
        <dbReference type="EMBL" id="MDH2049014.1"/>
    </source>
</evidence>
<proteinExistence type="predicted"/>
<dbReference type="AlphaFoldDB" id="A0AA42W8D2"/>
<organism evidence="2 3">
    <name type="scientific">Achromobacter marplatensis</name>
    <dbReference type="NCBI Taxonomy" id="470868"/>
    <lineage>
        <taxon>Bacteria</taxon>
        <taxon>Pseudomonadati</taxon>
        <taxon>Pseudomonadota</taxon>
        <taxon>Betaproteobacteria</taxon>
        <taxon>Burkholderiales</taxon>
        <taxon>Alcaligenaceae</taxon>
        <taxon>Achromobacter</taxon>
    </lineage>
</organism>